<keyword evidence="2" id="KW-0614">Plasmid</keyword>
<protein>
    <submittedName>
        <fullName evidence="2">Uncharacterized protein</fullName>
    </submittedName>
</protein>
<feature type="compositionally biased region" description="Basic and acidic residues" evidence="1">
    <location>
        <begin position="48"/>
        <end position="62"/>
    </location>
</feature>
<feature type="compositionally biased region" description="Polar residues" evidence="1">
    <location>
        <begin position="64"/>
        <end position="73"/>
    </location>
</feature>
<organism evidence="2 3">
    <name type="scientific">Arsenophonus nasoniae</name>
    <name type="common">son-killer infecting Nasonia vitripennis</name>
    <dbReference type="NCBI Taxonomy" id="638"/>
    <lineage>
        <taxon>Bacteria</taxon>
        <taxon>Pseudomonadati</taxon>
        <taxon>Pseudomonadota</taxon>
        <taxon>Gammaproteobacteria</taxon>
        <taxon>Enterobacterales</taxon>
        <taxon>Morganellaceae</taxon>
        <taxon>Arsenophonus</taxon>
    </lineage>
</organism>
<proteinExistence type="predicted"/>
<dbReference type="AlphaFoldDB" id="A0A4P7LAJ0"/>
<dbReference type="Proteomes" id="UP000295134">
    <property type="component" value="Plasmid pArsFIN11"/>
</dbReference>
<geneLocation type="plasmid" evidence="3">
    <name>parsfin11</name>
</geneLocation>
<dbReference type="GeneID" id="39751718"/>
<name>A0A4P7LAJ0_9GAMM</name>
<dbReference type="KEGG" id="ans:ArsFIN_54390"/>
<accession>A0A4P7LAJ0</accession>
<feature type="region of interest" description="Disordered" evidence="1">
    <location>
        <begin position="48"/>
        <end position="73"/>
    </location>
</feature>
<dbReference type="RefSeq" id="WP_135679101.1">
    <property type="nucleotide sequence ID" value="NZ_CP038623.1"/>
</dbReference>
<evidence type="ECO:0000256" key="1">
    <source>
        <dbReference type="SAM" id="MobiDB-lite"/>
    </source>
</evidence>
<evidence type="ECO:0000313" key="2">
    <source>
        <dbReference type="EMBL" id="QBY46828.1"/>
    </source>
</evidence>
<sequence>MAIGHARTARQIKENVIIAKGLVTQQEARKLGDSAINGKYDYLINRQREQNKPRLNLGDRKPTKSASQRLGGR</sequence>
<dbReference type="EMBL" id="CP038623">
    <property type="protein sequence ID" value="QBY46828.1"/>
    <property type="molecule type" value="Genomic_DNA"/>
</dbReference>
<reference evidence="2 3" key="1">
    <citation type="submission" date="2019-03" db="EMBL/GenBank/DDBJ databases">
        <title>Long-read sequencing reveals hyperdense prophage content in a complex bacterial symbiont genome.</title>
        <authorList>
            <person name="Frost C.L."/>
            <person name="Siozios S."/>
            <person name="Nadal-Jimenez P."/>
            <person name="Brockhurst M.A."/>
            <person name="King K.C."/>
            <person name="Darby A.C."/>
            <person name="Hurst G.D.D."/>
        </authorList>
    </citation>
    <scope>NUCLEOTIDE SEQUENCE [LARGE SCALE GENOMIC DNA]</scope>
    <source>
        <strain evidence="2 3">FIN</strain>
        <plasmid evidence="3">parsfin11</plasmid>
    </source>
</reference>
<gene>
    <name evidence="2" type="ORF">ArsFIN_54390</name>
</gene>
<evidence type="ECO:0000313" key="3">
    <source>
        <dbReference type="Proteomes" id="UP000295134"/>
    </source>
</evidence>